<evidence type="ECO:0000313" key="1">
    <source>
        <dbReference type="EMBL" id="SDZ48110.1"/>
    </source>
</evidence>
<dbReference type="RefSeq" id="WP_019599786.1">
    <property type="nucleotide sequence ID" value="NZ_FNQC01000016.1"/>
</dbReference>
<comment type="caution">
    <text evidence="1">The sequence shown here is derived from an EMBL/GenBank/DDBJ whole genome shotgun (WGS) entry which is preliminary data.</text>
</comment>
<accession>A0A1H3TDC9</accession>
<reference evidence="1 2" key="1">
    <citation type="submission" date="2016-10" db="EMBL/GenBank/DDBJ databases">
        <authorList>
            <person name="Varghese N."/>
            <person name="Submissions S."/>
        </authorList>
    </citation>
    <scope>NUCLEOTIDE SEQUENCE [LARGE SCALE GENOMIC DNA]</scope>
    <source>
        <strain evidence="1 2">DSM 17997</strain>
    </source>
</reference>
<name>A0A1H3TDC9_9BACT</name>
<organism evidence="1 2">
    <name type="scientific">Rhodonellum ikkaensis</name>
    <dbReference type="NCBI Taxonomy" id="336829"/>
    <lineage>
        <taxon>Bacteria</taxon>
        <taxon>Pseudomonadati</taxon>
        <taxon>Bacteroidota</taxon>
        <taxon>Cytophagia</taxon>
        <taxon>Cytophagales</taxon>
        <taxon>Cytophagaceae</taxon>
        <taxon>Rhodonellum</taxon>
    </lineage>
</organism>
<protein>
    <recommendedName>
        <fullName evidence="3">TonB-dependent receptor</fullName>
    </recommendedName>
</protein>
<gene>
    <name evidence="1" type="ORF">SAMN05444412_116102</name>
</gene>
<evidence type="ECO:0008006" key="3">
    <source>
        <dbReference type="Google" id="ProtNLM"/>
    </source>
</evidence>
<evidence type="ECO:0000313" key="2">
    <source>
        <dbReference type="Proteomes" id="UP000199663"/>
    </source>
</evidence>
<proteinExistence type="predicted"/>
<dbReference type="Proteomes" id="UP000199663">
    <property type="component" value="Unassembled WGS sequence"/>
</dbReference>
<sequence length="135" mass="14860">MNLIVGVRGDYTTYKNSPNFNHTVLKELGLKTDIKTGGFQIQPRVQFTWDINERQTDIIRVGGGVFGSALNNYTDVNNLQVDGTKIVAVYVTSANVRTPNFESYRNNPATAPGVDLLNNPNISPVATINMNSKDL</sequence>
<dbReference type="EMBL" id="FNQC01000016">
    <property type="protein sequence ID" value="SDZ48110.1"/>
    <property type="molecule type" value="Genomic_DNA"/>
</dbReference>
<keyword evidence="2" id="KW-1185">Reference proteome</keyword>